<organism evidence="2 3">
    <name type="scientific">Brachionus plicatilis</name>
    <name type="common">Marine rotifer</name>
    <name type="synonym">Brachionus muelleri</name>
    <dbReference type="NCBI Taxonomy" id="10195"/>
    <lineage>
        <taxon>Eukaryota</taxon>
        <taxon>Metazoa</taxon>
        <taxon>Spiralia</taxon>
        <taxon>Gnathifera</taxon>
        <taxon>Rotifera</taxon>
        <taxon>Eurotatoria</taxon>
        <taxon>Monogononta</taxon>
        <taxon>Pseudotrocha</taxon>
        <taxon>Ploima</taxon>
        <taxon>Brachionidae</taxon>
        <taxon>Brachionus</taxon>
    </lineage>
</organism>
<evidence type="ECO:0000313" key="3">
    <source>
        <dbReference type="Proteomes" id="UP000276133"/>
    </source>
</evidence>
<name>A0A3M7SWB4_BRAPC</name>
<dbReference type="AlphaFoldDB" id="A0A3M7SWB4"/>
<feature type="compositionally biased region" description="Basic and acidic residues" evidence="1">
    <location>
        <begin position="56"/>
        <end position="73"/>
    </location>
</feature>
<feature type="region of interest" description="Disordered" evidence="1">
    <location>
        <begin position="55"/>
        <end position="82"/>
    </location>
</feature>
<accession>A0A3M7SWB4</accession>
<reference evidence="2 3" key="1">
    <citation type="journal article" date="2018" name="Sci. Rep.">
        <title>Genomic signatures of local adaptation to the degree of environmental predictability in rotifers.</title>
        <authorList>
            <person name="Franch-Gras L."/>
            <person name="Hahn C."/>
            <person name="Garcia-Roger E.M."/>
            <person name="Carmona M.J."/>
            <person name="Serra M."/>
            <person name="Gomez A."/>
        </authorList>
    </citation>
    <scope>NUCLEOTIDE SEQUENCE [LARGE SCALE GENOMIC DNA]</scope>
    <source>
        <strain evidence="2">HYR1</strain>
    </source>
</reference>
<dbReference type="Proteomes" id="UP000276133">
    <property type="component" value="Unassembled WGS sequence"/>
</dbReference>
<comment type="caution">
    <text evidence="2">The sequence shown here is derived from an EMBL/GenBank/DDBJ whole genome shotgun (WGS) entry which is preliminary data.</text>
</comment>
<dbReference type="EMBL" id="REGN01000696">
    <property type="protein sequence ID" value="RNA39947.1"/>
    <property type="molecule type" value="Genomic_DNA"/>
</dbReference>
<gene>
    <name evidence="2" type="ORF">BpHYR1_030973</name>
</gene>
<evidence type="ECO:0000313" key="2">
    <source>
        <dbReference type="EMBL" id="RNA39947.1"/>
    </source>
</evidence>
<sequence length="82" mass="9716">MLTLSLFLDSVATNTCTLLFGANKRWIMVEIVREEMVRLREHQNAVLLLKVRSPRAKNDEQEHAKEKSTNRKLIEKKKRTYF</sequence>
<protein>
    <submittedName>
        <fullName evidence="2">Uncharacterized protein</fullName>
    </submittedName>
</protein>
<evidence type="ECO:0000256" key="1">
    <source>
        <dbReference type="SAM" id="MobiDB-lite"/>
    </source>
</evidence>
<keyword evidence="3" id="KW-1185">Reference proteome</keyword>
<proteinExistence type="predicted"/>